<feature type="binding site" evidence="11">
    <location>
        <position position="74"/>
    </location>
    <ligand>
        <name>thiamine diphosphate</name>
        <dbReference type="ChEBI" id="CHEBI:58937"/>
    </ligand>
</feature>
<dbReference type="PANTHER" id="PTHR43322:SF5">
    <property type="entry name" value="1-DEOXY-D-XYLULOSE-5-PHOSPHATE SYNTHASE, CHLOROPLASTIC"/>
    <property type="match status" value="1"/>
</dbReference>
<feature type="binding site" evidence="11">
    <location>
        <position position="175"/>
    </location>
    <ligand>
        <name>thiamine diphosphate</name>
        <dbReference type="ChEBI" id="CHEBI:58937"/>
    </ligand>
</feature>
<dbReference type="Pfam" id="PF02779">
    <property type="entry name" value="Transket_pyr"/>
    <property type="match status" value="1"/>
</dbReference>
<keyword evidence="5 11" id="KW-0479">Metal-binding</keyword>
<dbReference type="GO" id="GO:0016114">
    <property type="term" value="P:terpenoid biosynthetic process"/>
    <property type="evidence" value="ECO:0007669"/>
    <property type="project" value="UniProtKB-UniRule"/>
</dbReference>
<evidence type="ECO:0000256" key="9">
    <source>
        <dbReference type="ARBA" id="ARBA00023229"/>
    </source>
</evidence>
<dbReference type="GO" id="GO:0000287">
    <property type="term" value="F:magnesium ion binding"/>
    <property type="evidence" value="ECO:0007669"/>
    <property type="project" value="UniProtKB-UniRule"/>
</dbReference>
<evidence type="ECO:0000256" key="4">
    <source>
        <dbReference type="ARBA" id="ARBA00022679"/>
    </source>
</evidence>
<comment type="catalytic activity">
    <reaction evidence="11">
        <text>D-glyceraldehyde 3-phosphate + pyruvate + H(+) = 1-deoxy-D-xylulose 5-phosphate + CO2</text>
        <dbReference type="Rhea" id="RHEA:12605"/>
        <dbReference type="ChEBI" id="CHEBI:15361"/>
        <dbReference type="ChEBI" id="CHEBI:15378"/>
        <dbReference type="ChEBI" id="CHEBI:16526"/>
        <dbReference type="ChEBI" id="CHEBI:57792"/>
        <dbReference type="ChEBI" id="CHEBI:59776"/>
        <dbReference type="EC" id="2.2.1.7"/>
    </reaction>
</comment>
<evidence type="ECO:0000313" key="14">
    <source>
        <dbReference type="Proteomes" id="UP000248706"/>
    </source>
</evidence>
<dbReference type="InterPro" id="IPR005477">
    <property type="entry name" value="Dxylulose-5-P_synthase"/>
</dbReference>
<comment type="caution">
    <text evidence="11">Lacks conserved residue(s) required for the propagation of feature annotation.</text>
</comment>
<comment type="subunit">
    <text evidence="3 11">Homodimer.</text>
</comment>
<accession>A0A328VJ65</accession>
<feature type="domain" description="Transketolase-like pyrimidine-binding" evidence="12">
    <location>
        <begin position="323"/>
        <end position="487"/>
    </location>
</feature>
<feature type="binding site" evidence="11">
    <location>
        <position position="175"/>
    </location>
    <ligand>
        <name>Mg(2+)</name>
        <dbReference type="ChEBI" id="CHEBI:18420"/>
    </ligand>
</feature>
<dbReference type="SMART" id="SM00861">
    <property type="entry name" value="Transket_pyr"/>
    <property type="match status" value="1"/>
</dbReference>
<comment type="caution">
    <text evidence="13">The sequence shown here is derived from an EMBL/GenBank/DDBJ whole genome shotgun (WGS) entry which is preliminary data.</text>
</comment>
<evidence type="ECO:0000256" key="5">
    <source>
        <dbReference type="ARBA" id="ARBA00022723"/>
    </source>
</evidence>
<dbReference type="NCBIfam" id="TIGR00204">
    <property type="entry name" value="dxs"/>
    <property type="match status" value="1"/>
</dbReference>
<gene>
    <name evidence="11" type="primary">dxs</name>
    <name evidence="13" type="ORF">A4R35_06275</name>
</gene>
<dbReference type="FunFam" id="3.40.50.970:FF:000005">
    <property type="entry name" value="1-deoxy-D-xylulose-5-phosphate synthase"/>
    <property type="match status" value="1"/>
</dbReference>
<keyword evidence="9 11" id="KW-0414">Isoprene biosynthesis</keyword>
<evidence type="ECO:0000256" key="1">
    <source>
        <dbReference type="ARBA" id="ARBA00004980"/>
    </source>
</evidence>
<feature type="binding site" evidence="11">
    <location>
        <position position="374"/>
    </location>
    <ligand>
        <name>thiamine diphosphate</name>
        <dbReference type="ChEBI" id="CHEBI:58937"/>
    </ligand>
</feature>
<organism evidence="13 14">
    <name type="scientific">Thermogemmatispora tikiterensis</name>
    <dbReference type="NCBI Taxonomy" id="1825093"/>
    <lineage>
        <taxon>Bacteria</taxon>
        <taxon>Bacillati</taxon>
        <taxon>Chloroflexota</taxon>
        <taxon>Ktedonobacteria</taxon>
        <taxon>Thermogemmatisporales</taxon>
        <taxon>Thermogemmatisporaceae</taxon>
        <taxon>Thermogemmatispora</taxon>
    </lineage>
</organism>
<dbReference type="Pfam" id="PF13292">
    <property type="entry name" value="DXP_synthase_N"/>
    <property type="match status" value="1"/>
</dbReference>
<dbReference type="Gene3D" id="3.40.50.970">
    <property type="match status" value="2"/>
</dbReference>
<dbReference type="UniPathway" id="UPA00064">
    <property type="reaction ID" value="UER00091"/>
</dbReference>
<evidence type="ECO:0000256" key="7">
    <source>
        <dbReference type="ARBA" id="ARBA00022977"/>
    </source>
</evidence>
<keyword evidence="6 11" id="KW-0460">Magnesium</keyword>
<dbReference type="AlphaFoldDB" id="A0A328VJ65"/>
<comment type="similarity">
    <text evidence="2 11">Belongs to the transketolase family. DXPS subfamily.</text>
</comment>
<feature type="binding site" evidence="11">
    <location>
        <begin position="115"/>
        <end position="117"/>
    </location>
    <ligand>
        <name>thiamine diphosphate</name>
        <dbReference type="ChEBI" id="CHEBI:58937"/>
    </ligand>
</feature>
<dbReference type="PROSITE" id="PS00801">
    <property type="entry name" value="TRANSKETOLASE_1"/>
    <property type="match status" value="1"/>
</dbReference>
<name>A0A328VJ65_9CHLR</name>
<dbReference type="GO" id="GO:0009228">
    <property type="term" value="P:thiamine biosynthetic process"/>
    <property type="evidence" value="ECO:0007669"/>
    <property type="project" value="UniProtKB-UniRule"/>
</dbReference>
<dbReference type="GO" id="GO:0008661">
    <property type="term" value="F:1-deoxy-D-xylulose-5-phosphate synthase activity"/>
    <property type="evidence" value="ECO:0007669"/>
    <property type="project" value="UniProtKB-UniRule"/>
</dbReference>
<keyword evidence="8 11" id="KW-0786">Thiamine pyrophosphate</keyword>
<dbReference type="Proteomes" id="UP000248706">
    <property type="component" value="Unassembled WGS sequence"/>
</dbReference>
<evidence type="ECO:0000259" key="12">
    <source>
        <dbReference type="SMART" id="SM00861"/>
    </source>
</evidence>
<comment type="function">
    <text evidence="10 11">Catalyzes the acyloin condensation reaction between C atoms 2 and 3 of pyruvate and glyceraldehyde 3-phosphate to yield 1-deoxy-D-xylulose-5-phosphate (DXP).</text>
</comment>
<evidence type="ECO:0000256" key="3">
    <source>
        <dbReference type="ARBA" id="ARBA00011738"/>
    </source>
</evidence>
<evidence type="ECO:0000313" key="13">
    <source>
        <dbReference type="EMBL" id="RAQ95134.1"/>
    </source>
</evidence>
<dbReference type="GO" id="GO:0019288">
    <property type="term" value="P:isopentenyl diphosphate biosynthetic process, methylerythritol 4-phosphate pathway"/>
    <property type="evidence" value="ECO:0007669"/>
    <property type="project" value="TreeGrafter"/>
</dbReference>
<sequence>MARILDRIDSPAQLRSLSVAEMQTLAEEIRQEIIETVSTRGGHLAPNLGVVELTLALHTVFNTPHDLLVWDIGHQAYVHKLLTGRRERFRTIRQFGGLSGYLRREESPYDVFGASHASTSISAALGLAVARDLQGQDFKVVAIIGDGALTGGMALEALNNAGSLKKNLIIILNDNEKSISDNVGAIATVLAKARRMQTSPGYQRLREVTKGSIERLPVVGDVALEAAARAETSFKQFVLHSKSGTIFEELGFKFFGPFDGHDLALLIDVLENIKRIEGPIVVQVVTKKGKGWTFAEEDATKWHGPGAFDYRTGVIKRNPNDPPTYTEIFANTLVELAERDQAIVGITAAMAEGTGLKKLHQRFPERYFDVGIAEQHAVTFAGGLAVGGLRPVVAIYSTFMQRAFDQVIHDICMQNLHVVFAMDRAGVVGEDGPTQHGLFDIAFMRMIPNMKVMAPRDENELRHMLYTALYMDGPVCLRYPRGKARGVPLDKELRPLEIGKAELLTPATLSEARRCQCALLAYGTTVELAEQAATELREEGFNVAVVNARWAKPLDEDLILDLARTTRHLITIEDHMVAGGFGSAVLELLAREGCHDARVKLIGFPDRLVEHGAPSILKELYGLSSAHIKEIVRELLGITTPAPTAHSRPASA</sequence>
<dbReference type="InterPro" id="IPR049557">
    <property type="entry name" value="Transketolase_CS"/>
</dbReference>
<dbReference type="Gene3D" id="3.40.50.920">
    <property type="match status" value="1"/>
</dbReference>
<reference evidence="13 14" key="1">
    <citation type="submission" date="2016-08" db="EMBL/GenBank/DDBJ databases">
        <title>Analysis of Carbohydrate Active Enzymes in Thermogemmatispora T81 Reveals Carbohydrate Degradation Ability.</title>
        <authorList>
            <person name="Tomazini A."/>
            <person name="Lal S."/>
            <person name="Stott M."/>
            <person name="Henrissat B."/>
            <person name="Polikarpov I."/>
            <person name="Sparling R."/>
            <person name="Levin D.B."/>
        </authorList>
    </citation>
    <scope>NUCLEOTIDE SEQUENCE [LARGE SCALE GENOMIC DNA]</scope>
    <source>
        <strain evidence="13 14">T81</strain>
    </source>
</reference>
<keyword evidence="14" id="KW-1185">Reference proteome</keyword>
<dbReference type="GO" id="GO:0030976">
    <property type="term" value="F:thiamine pyrophosphate binding"/>
    <property type="evidence" value="ECO:0007669"/>
    <property type="project" value="UniProtKB-UniRule"/>
</dbReference>
<keyword evidence="7 11" id="KW-0784">Thiamine biosynthesis</keyword>
<dbReference type="PROSITE" id="PS00802">
    <property type="entry name" value="TRANSKETOLASE_2"/>
    <property type="match status" value="1"/>
</dbReference>
<evidence type="ECO:0000256" key="2">
    <source>
        <dbReference type="ARBA" id="ARBA00011081"/>
    </source>
</evidence>
<dbReference type="InterPro" id="IPR033248">
    <property type="entry name" value="Transketolase_C"/>
</dbReference>
<dbReference type="EMBL" id="MCIF01000002">
    <property type="protein sequence ID" value="RAQ95134.1"/>
    <property type="molecule type" value="Genomic_DNA"/>
</dbReference>
<dbReference type="SUPFAM" id="SSF52922">
    <property type="entry name" value="TK C-terminal domain-like"/>
    <property type="match status" value="1"/>
</dbReference>
<dbReference type="NCBIfam" id="NF003933">
    <property type="entry name" value="PRK05444.2-2"/>
    <property type="match status" value="1"/>
</dbReference>
<dbReference type="OrthoDB" id="9803371at2"/>
<dbReference type="CDD" id="cd07033">
    <property type="entry name" value="TPP_PYR_DXS_TK_like"/>
    <property type="match status" value="1"/>
</dbReference>
<feature type="binding site" evidence="11">
    <location>
        <position position="146"/>
    </location>
    <ligand>
        <name>Mg(2+)</name>
        <dbReference type="ChEBI" id="CHEBI:18420"/>
    </ligand>
</feature>
<proteinExistence type="inferred from homology"/>
<comment type="cofactor">
    <cofactor evidence="11">
        <name>thiamine diphosphate</name>
        <dbReference type="ChEBI" id="CHEBI:58937"/>
    </cofactor>
    <text evidence="11">Binds 1 thiamine pyrophosphate per subunit.</text>
</comment>
<dbReference type="FunFam" id="3.40.50.920:FF:000002">
    <property type="entry name" value="1-deoxy-D-xylulose-5-phosphate synthase"/>
    <property type="match status" value="1"/>
</dbReference>
<comment type="pathway">
    <text evidence="1 11">Metabolic intermediate biosynthesis; 1-deoxy-D-xylulose 5-phosphate biosynthesis; 1-deoxy-D-xylulose 5-phosphate from D-glyceraldehyde 3-phosphate and pyruvate: step 1/1.</text>
</comment>
<dbReference type="PANTHER" id="PTHR43322">
    <property type="entry name" value="1-D-DEOXYXYLULOSE 5-PHOSPHATE SYNTHASE-RELATED"/>
    <property type="match status" value="1"/>
</dbReference>
<feature type="binding site" evidence="11">
    <location>
        <begin position="147"/>
        <end position="148"/>
    </location>
    <ligand>
        <name>thiamine diphosphate</name>
        <dbReference type="ChEBI" id="CHEBI:58937"/>
    </ligand>
</feature>
<dbReference type="HAMAP" id="MF_00315">
    <property type="entry name" value="DXP_synth"/>
    <property type="match status" value="1"/>
</dbReference>
<evidence type="ECO:0000256" key="11">
    <source>
        <dbReference type="HAMAP-Rule" id="MF_00315"/>
    </source>
</evidence>
<dbReference type="CDD" id="cd02007">
    <property type="entry name" value="TPP_DXS"/>
    <property type="match status" value="1"/>
</dbReference>
<evidence type="ECO:0000256" key="8">
    <source>
        <dbReference type="ARBA" id="ARBA00023052"/>
    </source>
</evidence>
<evidence type="ECO:0000256" key="6">
    <source>
        <dbReference type="ARBA" id="ARBA00022842"/>
    </source>
</evidence>
<comment type="cofactor">
    <cofactor evidence="11">
        <name>Mg(2+)</name>
        <dbReference type="ChEBI" id="CHEBI:18420"/>
    </cofactor>
    <text evidence="11">Binds 1 Mg(2+) ion per subunit.</text>
</comment>
<dbReference type="InterPro" id="IPR020826">
    <property type="entry name" value="Transketolase_BS"/>
</dbReference>
<dbReference type="InterPro" id="IPR009014">
    <property type="entry name" value="Transketo_C/PFOR_II"/>
</dbReference>
<dbReference type="RefSeq" id="WP_112427602.1">
    <property type="nucleotide sequence ID" value="NZ_MCIF01000002.1"/>
</dbReference>
<dbReference type="Pfam" id="PF02780">
    <property type="entry name" value="Transketolase_C"/>
    <property type="match status" value="1"/>
</dbReference>
<evidence type="ECO:0000256" key="10">
    <source>
        <dbReference type="ARBA" id="ARBA00055605"/>
    </source>
</evidence>
<keyword evidence="4 11" id="KW-0808">Transferase</keyword>
<dbReference type="SUPFAM" id="SSF52518">
    <property type="entry name" value="Thiamin diphosphate-binding fold (THDP-binding)"/>
    <property type="match status" value="2"/>
</dbReference>
<dbReference type="InterPro" id="IPR029061">
    <property type="entry name" value="THDP-binding"/>
</dbReference>
<protein>
    <recommendedName>
        <fullName evidence="11">1-deoxy-D-xylulose-5-phosphate synthase</fullName>
        <ecNumber evidence="11">2.2.1.7</ecNumber>
    </recommendedName>
    <alternativeName>
        <fullName evidence="11">1-deoxyxylulose-5-phosphate synthase</fullName>
        <shortName evidence="11">DXP synthase</shortName>
        <shortName evidence="11">DXPS</shortName>
    </alternativeName>
</protein>
<dbReference type="InterPro" id="IPR005475">
    <property type="entry name" value="Transketolase-like_Pyr-bd"/>
</dbReference>
<dbReference type="EC" id="2.2.1.7" evidence="11"/>
<dbReference type="GO" id="GO:0005829">
    <property type="term" value="C:cytosol"/>
    <property type="evidence" value="ECO:0007669"/>
    <property type="project" value="TreeGrafter"/>
</dbReference>